<proteinExistence type="predicted"/>
<name>A0A229RF92_AMYAL</name>
<keyword evidence="2" id="KW-0560">Oxidoreductase</keyword>
<evidence type="ECO:0000313" key="3">
    <source>
        <dbReference type="Proteomes" id="UP000215563"/>
    </source>
</evidence>
<evidence type="ECO:0000313" key="2">
    <source>
        <dbReference type="EMBL" id="OXM45121.1"/>
    </source>
</evidence>
<comment type="caution">
    <text evidence="2">The sequence shown here is derived from an EMBL/GenBank/DDBJ whole genome shotgun (WGS) entry which is preliminary data.</text>
</comment>
<dbReference type="PROSITE" id="PS51819">
    <property type="entry name" value="VOC"/>
    <property type="match status" value="1"/>
</dbReference>
<dbReference type="EMBL" id="NMQU01000107">
    <property type="protein sequence ID" value="OXM45121.1"/>
    <property type="molecule type" value="Genomic_DNA"/>
</dbReference>
<dbReference type="InterPro" id="IPR004360">
    <property type="entry name" value="Glyas_Fos-R_dOase_dom"/>
</dbReference>
<feature type="domain" description="VOC" evidence="1">
    <location>
        <begin position="7"/>
        <end position="114"/>
    </location>
</feature>
<gene>
    <name evidence="2" type="ORF">CFP75_32170</name>
</gene>
<keyword evidence="2" id="KW-0223">Dioxygenase</keyword>
<dbReference type="AlphaFoldDB" id="A0A229RF92"/>
<dbReference type="RefSeq" id="WP_020634740.1">
    <property type="nucleotide sequence ID" value="NZ_KB913032.1"/>
</dbReference>
<keyword evidence="3" id="KW-1185">Reference proteome</keyword>
<organism evidence="2 3">
    <name type="scientific">Amycolatopsis alba DSM 44262</name>
    <dbReference type="NCBI Taxonomy" id="1125972"/>
    <lineage>
        <taxon>Bacteria</taxon>
        <taxon>Bacillati</taxon>
        <taxon>Actinomycetota</taxon>
        <taxon>Actinomycetes</taxon>
        <taxon>Pseudonocardiales</taxon>
        <taxon>Pseudonocardiaceae</taxon>
        <taxon>Amycolatopsis</taxon>
    </lineage>
</organism>
<dbReference type="InterPro" id="IPR029068">
    <property type="entry name" value="Glyas_Bleomycin-R_OHBP_Dase"/>
</dbReference>
<dbReference type="OrthoDB" id="4565236at2"/>
<dbReference type="GO" id="GO:0051213">
    <property type="term" value="F:dioxygenase activity"/>
    <property type="evidence" value="ECO:0007669"/>
    <property type="project" value="UniProtKB-KW"/>
</dbReference>
<dbReference type="Pfam" id="PF00903">
    <property type="entry name" value="Glyoxalase"/>
    <property type="match status" value="1"/>
</dbReference>
<sequence>MSVDFLGLRTVVYPAPDLAAAKKWWTSVLGIEPYFDQPFYVGYTVAGYELALDPDGDPEAGPVTYWGVEDAEASEEALLAAGATSHSGVKEVGGGIKVAIVRTPDGSLLGLIYNPHFKAE</sequence>
<accession>A0A229RF92</accession>
<protein>
    <submittedName>
        <fullName evidence="2">Glyoxalase/bleomycin resistance/dioxygenase family protein</fullName>
    </submittedName>
</protein>
<dbReference type="Gene3D" id="3.10.180.10">
    <property type="entry name" value="2,3-Dihydroxybiphenyl 1,2-Dioxygenase, domain 1"/>
    <property type="match status" value="1"/>
</dbReference>
<dbReference type="Proteomes" id="UP000215563">
    <property type="component" value="Unassembled WGS sequence"/>
</dbReference>
<evidence type="ECO:0000259" key="1">
    <source>
        <dbReference type="PROSITE" id="PS51819"/>
    </source>
</evidence>
<dbReference type="InterPro" id="IPR037523">
    <property type="entry name" value="VOC_core"/>
</dbReference>
<reference evidence="2 3" key="1">
    <citation type="submission" date="2017-07" db="EMBL/GenBank/DDBJ databases">
        <title>Amycolatopsis alba DSM 44262 Genome sequencing and assembly.</title>
        <authorList>
            <person name="Kaur N."/>
            <person name="Mayilraj S."/>
        </authorList>
    </citation>
    <scope>NUCLEOTIDE SEQUENCE [LARGE SCALE GENOMIC DNA]</scope>
    <source>
        <strain evidence="2 3">DSM 44262</strain>
    </source>
</reference>
<dbReference type="SUPFAM" id="SSF54593">
    <property type="entry name" value="Glyoxalase/Bleomycin resistance protein/Dihydroxybiphenyl dioxygenase"/>
    <property type="match status" value="1"/>
</dbReference>